<accession>A0AA90P028</accession>
<feature type="transmembrane region" description="Helical" evidence="1">
    <location>
        <begin position="77"/>
        <end position="97"/>
    </location>
</feature>
<dbReference type="PANTHER" id="PTHR34980:SF2">
    <property type="entry name" value="INNER MEMBRANE PROTEIN YHAH-RELATED"/>
    <property type="match status" value="1"/>
</dbReference>
<evidence type="ECO:0000313" key="2">
    <source>
        <dbReference type="EMBL" id="MDP0589551.1"/>
    </source>
</evidence>
<keyword evidence="1" id="KW-0812">Transmembrane</keyword>
<dbReference type="EMBL" id="JASXSV010000016">
    <property type="protein sequence ID" value="MDP0589551.1"/>
    <property type="molecule type" value="Genomic_DNA"/>
</dbReference>
<dbReference type="AlphaFoldDB" id="A0AA90P028"/>
<proteinExistence type="predicted"/>
<gene>
    <name evidence="2" type="ORF">QS748_10320</name>
</gene>
<comment type="caution">
    <text evidence="2">The sequence shown here is derived from an EMBL/GenBank/DDBJ whole genome shotgun (WGS) entry which is preliminary data.</text>
</comment>
<dbReference type="GO" id="GO:0005886">
    <property type="term" value="C:plasma membrane"/>
    <property type="evidence" value="ECO:0007669"/>
    <property type="project" value="TreeGrafter"/>
</dbReference>
<evidence type="ECO:0000256" key="1">
    <source>
        <dbReference type="SAM" id="Phobius"/>
    </source>
</evidence>
<protein>
    <submittedName>
        <fullName evidence="2">DUF805 domain-containing protein</fullName>
    </submittedName>
</protein>
<evidence type="ECO:0000313" key="3">
    <source>
        <dbReference type="Proteomes" id="UP001178148"/>
    </source>
</evidence>
<organism evidence="2 3">
    <name type="scientific">Candidatus Endonucleibacter bathymodioli</name>
    <dbReference type="NCBI Taxonomy" id="539814"/>
    <lineage>
        <taxon>Bacteria</taxon>
        <taxon>Pseudomonadati</taxon>
        <taxon>Pseudomonadota</taxon>
        <taxon>Gammaproteobacteria</taxon>
        <taxon>Oceanospirillales</taxon>
        <taxon>Endozoicomonadaceae</taxon>
        <taxon>Candidatus Endonucleibacter</taxon>
    </lineage>
</organism>
<dbReference type="Proteomes" id="UP001178148">
    <property type="component" value="Unassembled WGS sequence"/>
</dbReference>
<dbReference type="PANTHER" id="PTHR34980">
    <property type="entry name" value="INNER MEMBRANE PROTEIN-RELATED-RELATED"/>
    <property type="match status" value="1"/>
</dbReference>
<keyword evidence="3" id="KW-1185">Reference proteome</keyword>
<reference evidence="2 3" key="1">
    <citation type="journal article" date="2023" name="bioRxiv">
        <title>An intranuclear bacterial parasite of deep-sea mussels expresses apoptosis inhibitors acquired from its host.</title>
        <authorList>
            <person name="Gonzalez Porras M.A."/>
            <person name="Assie A."/>
            <person name="Tietjen M."/>
            <person name="Violette M."/>
            <person name="Kleiner M."/>
            <person name="Gruber-Vodicka H."/>
            <person name="Dubilier N."/>
            <person name="Leisch N."/>
        </authorList>
    </citation>
    <scope>NUCLEOTIDE SEQUENCE [LARGE SCALE GENOMIC DNA]</scope>
    <source>
        <strain evidence="2">IAP13</strain>
    </source>
</reference>
<keyword evidence="1" id="KW-1133">Transmembrane helix</keyword>
<feature type="transmembrane region" description="Helical" evidence="1">
    <location>
        <begin position="23"/>
        <end position="40"/>
    </location>
</feature>
<dbReference type="InterPro" id="IPR008523">
    <property type="entry name" value="DUF805"/>
</dbReference>
<name>A0AA90P028_9GAMM</name>
<sequence>MKYFLYGFKKCTDFSSRTPRKEYWIFMFFSFLLGLILESIDYSVGTGSFSLMFQVAIFLPAISMTARRLHDTGRTGWWQLIALIPLLGLIILLIFLIQGSHDRNSYGPGSRDT</sequence>
<keyword evidence="1" id="KW-0472">Membrane</keyword>
<dbReference type="Pfam" id="PF05656">
    <property type="entry name" value="DUF805"/>
    <property type="match status" value="1"/>
</dbReference>
<feature type="transmembrane region" description="Helical" evidence="1">
    <location>
        <begin position="46"/>
        <end position="65"/>
    </location>
</feature>